<dbReference type="InterPro" id="IPR000744">
    <property type="entry name" value="NSF_attach"/>
</dbReference>
<dbReference type="PRINTS" id="PR00448">
    <property type="entry name" value="NSFATTACHMNT"/>
</dbReference>
<dbReference type="EMBL" id="JASWJB010000083">
    <property type="protein sequence ID" value="KAK2600073.1"/>
    <property type="molecule type" value="Genomic_DNA"/>
</dbReference>
<dbReference type="GO" id="GO:0005774">
    <property type="term" value="C:vacuolar membrane"/>
    <property type="evidence" value="ECO:0007669"/>
    <property type="project" value="TreeGrafter"/>
</dbReference>
<proteinExistence type="inferred from homology"/>
<dbReference type="GO" id="GO:0035494">
    <property type="term" value="P:SNARE complex disassembly"/>
    <property type="evidence" value="ECO:0007669"/>
    <property type="project" value="TreeGrafter"/>
</dbReference>
<dbReference type="GO" id="GO:0006886">
    <property type="term" value="P:intracellular protein transport"/>
    <property type="evidence" value="ECO:0007669"/>
    <property type="project" value="InterPro"/>
</dbReference>
<evidence type="ECO:0000256" key="1">
    <source>
        <dbReference type="ARBA" id="ARBA00010050"/>
    </source>
</evidence>
<keyword evidence="5" id="KW-1185">Reference proteome</keyword>
<sequence length="303" mass="33864">MSDPRALLQKADKNINAGTGMFKMFVDLEGKYEEAVTWCTEAANELYTREQFIESGNAFEKAANIYIGKLDRGLDAAPLLVEASETYVNDPEGGPDAIRCLNAAIEIFRKKDLSRAAKHMESMASVYQKQLNNPQKAMECYEQAATWQEKKSNAQITANNIWLKAADIAVNERNYEKAIKIFEKVGKGYIGHKNMRFSVKGYLFNAGICHLAEGGLTAVNNALEDYSRCDSGIGGFATQKEYQLLMHLSAASEDNSTAAFRAAVEQYKFLLNNWQMDVLNEVESKLEAAIKDKRFLDNLSGFE</sequence>
<evidence type="ECO:0000313" key="4">
    <source>
        <dbReference type="EMBL" id="KAK2600073.1"/>
    </source>
</evidence>
<dbReference type="InterPro" id="IPR011990">
    <property type="entry name" value="TPR-like_helical_dom_sf"/>
</dbReference>
<keyword evidence="3" id="KW-0653">Protein transport</keyword>
<dbReference type="GO" id="GO:0031201">
    <property type="term" value="C:SNARE complex"/>
    <property type="evidence" value="ECO:0007669"/>
    <property type="project" value="TreeGrafter"/>
</dbReference>
<evidence type="ECO:0000256" key="3">
    <source>
        <dbReference type="ARBA" id="ARBA00022927"/>
    </source>
</evidence>
<organism evidence="4 5">
    <name type="scientific">Conoideocrella luteorostrata</name>
    <dbReference type="NCBI Taxonomy" id="1105319"/>
    <lineage>
        <taxon>Eukaryota</taxon>
        <taxon>Fungi</taxon>
        <taxon>Dikarya</taxon>
        <taxon>Ascomycota</taxon>
        <taxon>Pezizomycotina</taxon>
        <taxon>Sordariomycetes</taxon>
        <taxon>Hypocreomycetidae</taxon>
        <taxon>Hypocreales</taxon>
        <taxon>Clavicipitaceae</taxon>
        <taxon>Conoideocrella</taxon>
    </lineage>
</organism>
<comment type="caution">
    <text evidence="4">The sequence shown here is derived from an EMBL/GenBank/DDBJ whole genome shotgun (WGS) entry which is preliminary data.</text>
</comment>
<protein>
    <submittedName>
        <fullName evidence="4">Vesicular-fusion protein S17</fullName>
    </submittedName>
</protein>
<name>A0AAJ0FU11_9HYPO</name>
<reference evidence="4" key="1">
    <citation type="submission" date="2023-06" db="EMBL/GenBank/DDBJ databases">
        <title>Conoideocrella luteorostrata (Hypocreales: Clavicipitaceae), a potential biocontrol fungus for elongate hemlock scale in United States Christmas tree production areas.</title>
        <authorList>
            <person name="Barrett H."/>
            <person name="Lovett B."/>
            <person name="Macias A.M."/>
            <person name="Stajich J.E."/>
            <person name="Kasson M.T."/>
        </authorList>
    </citation>
    <scope>NUCLEOTIDE SEQUENCE</scope>
    <source>
        <strain evidence="4">ARSEF 14590</strain>
    </source>
</reference>
<accession>A0AAJ0FU11</accession>
<dbReference type="Proteomes" id="UP001251528">
    <property type="component" value="Unassembled WGS sequence"/>
</dbReference>
<evidence type="ECO:0000313" key="5">
    <source>
        <dbReference type="Proteomes" id="UP001251528"/>
    </source>
</evidence>
<dbReference type="GO" id="GO:0005483">
    <property type="term" value="F:soluble NSF attachment protein activity"/>
    <property type="evidence" value="ECO:0007669"/>
    <property type="project" value="TreeGrafter"/>
</dbReference>
<dbReference type="GO" id="GO:0019905">
    <property type="term" value="F:syntaxin binding"/>
    <property type="evidence" value="ECO:0007669"/>
    <property type="project" value="TreeGrafter"/>
</dbReference>
<dbReference type="SUPFAM" id="SSF48452">
    <property type="entry name" value="TPR-like"/>
    <property type="match status" value="1"/>
</dbReference>
<gene>
    <name evidence="4" type="primary">SEC17</name>
    <name evidence="4" type="ORF">QQS21_005159</name>
</gene>
<comment type="similarity">
    <text evidence="1">Belongs to the SNAP family.</text>
</comment>
<keyword evidence="2" id="KW-0813">Transport</keyword>
<dbReference type="Pfam" id="PF14938">
    <property type="entry name" value="SNAP"/>
    <property type="match status" value="1"/>
</dbReference>
<dbReference type="PANTHER" id="PTHR13768:SF8">
    <property type="entry name" value="ALPHA-SOLUBLE NSF ATTACHMENT PROTEIN"/>
    <property type="match status" value="1"/>
</dbReference>
<dbReference type="AlphaFoldDB" id="A0AAJ0FU11"/>
<evidence type="ECO:0000256" key="2">
    <source>
        <dbReference type="ARBA" id="ARBA00022448"/>
    </source>
</evidence>
<dbReference type="Gene3D" id="1.25.40.10">
    <property type="entry name" value="Tetratricopeptide repeat domain"/>
    <property type="match status" value="1"/>
</dbReference>
<dbReference type="PANTHER" id="PTHR13768">
    <property type="entry name" value="SOLUBLE NSF ATTACHMENT PROTEIN SNAP"/>
    <property type="match status" value="1"/>
</dbReference>